<evidence type="ECO:0000256" key="5">
    <source>
        <dbReference type="PIRSR" id="PIRSR000137-1"/>
    </source>
</evidence>
<accession>A0AAD5VBB6</accession>
<evidence type="ECO:0000259" key="8">
    <source>
        <dbReference type="Pfam" id="PF05199"/>
    </source>
</evidence>
<evidence type="ECO:0000256" key="6">
    <source>
        <dbReference type="PIRSR" id="PIRSR000137-2"/>
    </source>
</evidence>
<dbReference type="PIRSF" id="PIRSF000137">
    <property type="entry name" value="Alcohol_oxidase"/>
    <property type="match status" value="1"/>
</dbReference>
<dbReference type="SUPFAM" id="SSF54373">
    <property type="entry name" value="FAD-linked reductases, C-terminal domain"/>
    <property type="match status" value="1"/>
</dbReference>
<keyword evidence="10" id="KW-1185">Reference proteome</keyword>
<keyword evidence="3" id="KW-0285">Flavoprotein</keyword>
<comment type="caution">
    <text evidence="9">The sequence shown here is derived from an EMBL/GenBank/DDBJ whole genome shotgun (WGS) entry which is preliminary data.</text>
</comment>
<keyword evidence="4 6" id="KW-0274">FAD</keyword>
<name>A0AAD5VBB6_9APHY</name>
<dbReference type="SUPFAM" id="SSF51905">
    <property type="entry name" value="FAD/NAD(P)-binding domain"/>
    <property type="match status" value="1"/>
</dbReference>
<feature type="active site" description="Proton acceptor" evidence="5">
    <location>
        <position position="532"/>
    </location>
</feature>
<dbReference type="GO" id="GO:0050660">
    <property type="term" value="F:flavin adenine dinucleotide binding"/>
    <property type="evidence" value="ECO:0007669"/>
    <property type="project" value="InterPro"/>
</dbReference>
<evidence type="ECO:0000256" key="2">
    <source>
        <dbReference type="ARBA" id="ARBA00010790"/>
    </source>
</evidence>
<dbReference type="EMBL" id="JANAWD010000107">
    <property type="protein sequence ID" value="KAJ3486906.1"/>
    <property type="molecule type" value="Genomic_DNA"/>
</dbReference>
<dbReference type="Gene3D" id="3.30.560.10">
    <property type="entry name" value="Glucose Oxidase, domain 3"/>
    <property type="match status" value="3"/>
</dbReference>
<evidence type="ECO:0000256" key="1">
    <source>
        <dbReference type="ARBA" id="ARBA00001974"/>
    </source>
</evidence>
<reference evidence="9" key="1">
    <citation type="submission" date="2022-07" db="EMBL/GenBank/DDBJ databases">
        <title>Genome Sequence of Physisporinus lineatus.</title>
        <authorList>
            <person name="Buettner E."/>
        </authorList>
    </citation>
    <scope>NUCLEOTIDE SEQUENCE</scope>
    <source>
        <strain evidence="9">VT162</strain>
    </source>
</reference>
<dbReference type="AlphaFoldDB" id="A0AAD5VBB6"/>
<proteinExistence type="inferred from homology"/>
<evidence type="ECO:0000256" key="4">
    <source>
        <dbReference type="ARBA" id="ARBA00022827"/>
    </source>
</evidence>
<organism evidence="9 10">
    <name type="scientific">Meripilus lineatus</name>
    <dbReference type="NCBI Taxonomy" id="2056292"/>
    <lineage>
        <taxon>Eukaryota</taxon>
        <taxon>Fungi</taxon>
        <taxon>Dikarya</taxon>
        <taxon>Basidiomycota</taxon>
        <taxon>Agaricomycotina</taxon>
        <taxon>Agaricomycetes</taxon>
        <taxon>Polyporales</taxon>
        <taxon>Meripilaceae</taxon>
        <taxon>Meripilus</taxon>
    </lineage>
</organism>
<dbReference type="GO" id="GO:0016614">
    <property type="term" value="F:oxidoreductase activity, acting on CH-OH group of donors"/>
    <property type="evidence" value="ECO:0007669"/>
    <property type="project" value="InterPro"/>
</dbReference>
<feature type="binding site" evidence="6">
    <location>
        <position position="213"/>
    </location>
    <ligand>
        <name>FAD</name>
        <dbReference type="ChEBI" id="CHEBI:57692"/>
    </ligand>
</feature>
<evidence type="ECO:0000256" key="3">
    <source>
        <dbReference type="ARBA" id="ARBA00022630"/>
    </source>
</evidence>
<dbReference type="Proteomes" id="UP001212997">
    <property type="component" value="Unassembled WGS sequence"/>
</dbReference>
<sequence length="553" mass="60588">MGSAFSTTISDPTQFATVWDDTETEDSASLRTYDYIVVGGGTAGCVLASRLSEDRNTTVLLIEAGASDGNIFSKIPLGFTNLYKTAVDWAYTTVRPWQVERYIGPVESFWVARGLFFRKIMGLLLKPLDSVLNALIYHRSSPDDFDQWEKAGAKGWSYQDLEPDLNANKPVQGIGEFTAFVDDHGTRNTTARAYLTPEVLARPNLTVAVHVTVEKILFTRREPLTAYGVQLAKSSSSPKFRVAVSKEVILCGGVVGSSQLLLLSGVGPKEELESVGIECIKNLGSIGKHLIDHPTSGPLIFRAKPGYSLDYLNSPLSGIYAIGNWFMTGSGPLSSKPMSYGAFLRSDDARFFDTSLGNVKDLTTSPGSPDLELTWTPAVVPSLTTKGRPGEHGVTFVMLYLSTESDVDAILRGVRFIMRVAQTEPLRSLLDPRPEPFRKDDYFWPGNSDPEKITDDELRAWIRRNGYPACHPVKLIFLWSLNLVSLYLIKAGTCRMGTSPETSVVDPQLRVHGISGLRVMDASVFPTHVSGHPVGPIVAMAEKLADMIKASQL</sequence>
<feature type="domain" description="Glucose-methanol-choline oxidoreductase C-terminal" evidence="8">
    <location>
        <begin position="491"/>
        <end position="541"/>
    </location>
</feature>
<feature type="active site" description="Proton donor" evidence="5">
    <location>
        <position position="471"/>
    </location>
</feature>
<dbReference type="Gene3D" id="3.50.50.60">
    <property type="entry name" value="FAD/NAD(P)-binding domain"/>
    <property type="match status" value="3"/>
</dbReference>
<dbReference type="PANTHER" id="PTHR11552:SF147">
    <property type="entry name" value="CHOLINE DEHYDROGENASE, MITOCHONDRIAL"/>
    <property type="match status" value="1"/>
</dbReference>
<dbReference type="PANTHER" id="PTHR11552">
    <property type="entry name" value="GLUCOSE-METHANOL-CHOLINE GMC OXIDOREDUCTASE"/>
    <property type="match status" value="1"/>
</dbReference>
<comment type="cofactor">
    <cofactor evidence="1 6">
        <name>FAD</name>
        <dbReference type="ChEBI" id="CHEBI:57692"/>
    </cofactor>
</comment>
<comment type="similarity">
    <text evidence="2">Belongs to the GMC oxidoreductase family.</text>
</comment>
<evidence type="ECO:0000313" key="10">
    <source>
        <dbReference type="Proteomes" id="UP001212997"/>
    </source>
</evidence>
<protein>
    <recommendedName>
        <fullName evidence="11">GMC oxidoreductase</fullName>
    </recommendedName>
</protein>
<dbReference type="InterPro" id="IPR000172">
    <property type="entry name" value="GMC_OxRdtase_N"/>
</dbReference>
<evidence type="ECO:0000313" key="9">
    <source>
        <dbReference type="EMBL" id="KAJ3486906.1"/>
    </source>
</evidence>
<dbReference type="InterPro" id="IPR036188">
    <property type="entry name" value="FAD/NAD-bd_sf"/>
</dbReference>
<evidence type="ECO:0000259" key="7">
    <source>
        <dbReference type="Pfam" id="PF00732"/>
    </source>
</evidence>
<dbReference type="InterPro" id="IPR012132">
    <property type="entry name" value="GMC_OxRdtase"/>
</dbReference>
<evidence type="ECO:0008006" key="11">
    <source>
        <dbReference type="Google" id="ProtNLM"/>
    </source>
</evidence>
<dbReference type="InterPro" id="IPR007867">
    <property type="entry name" value="GMC_OxRtase_C"/>
</dbReference>
<gene>
    <name evidence="9" type="ORF">NLI96_g3908</name>
</gene>
<dbReference type="Pfam" id="PF00732">
    <property type="entry name" value="GMC_oxred_N"/>
    <property type="match status" value="1"/>
</dbReference>
<feature type="domain" description="Glucose-methanol-choline oxidoreductase N-terminal" evidence="7">
    <location>
        <begin position="181"/>
        <end position="294"/>
    </location>
</feature>
<dbReference type="Pfam" id="PF05199">
    <property type="entry name" value="GMC_oxred_C"/>
    <property type="match status" value="1"/>
</dbReference>